<evidence type="ECO:0000313" key="8">
    <source>
        <dbReference type="Proteomes" id="UP000238811"/>
    </source>
</evidence>
<sequence>MDIYMRIKKLEKQDYKKYEDFLSEFSESLLYYSTKYKNFIEELLNVESNYLLAIDDNDNIQAILPLMIKDGKFGKVINSLPYYGSNGGILSKNTQAFQLLLDEYTKISNESVGSTYITNPLQENIQELDHDILDKRVGQWTSLDYQNNIEENIMNSYESSARRNVRKAIKENVIVEIDNSQIDFLYETHYENITSIGGKAKHKRFFELINNHFEKGKDYNIYIAKLNGEKIGALLLFYYNQTVEYFTPAAVSEYRNVQALPLIIYQAMCEANQKGFKWWNWGGTWLTQDGVYKFKNKFGAVDKEYKYFVKINNENIYNSSKEELLNEYDNFYVIPFDKLKG</sequence>
<dbReference type="InterPro" id="IPR003447">
    <property type="entry name" value="FEMABX"/>
</dbReference>
<dbReference type="Pfam" id="PF02388">
    <property type="entry name" value="FemAB"/>
    <property type="match status" value="1"/>
</dbReference>
<keyword evidence="3" id="KW-0133">Cell shape</keyword>
<gene>
    <name evidence="7" type="ORF">CJ668_02470</name>
</gene>
<dbReference type="GO" id="GO:0016755">
    <property type="term" value="F:aminoacyltransferase activity"/>
    <property type="evidence" value="ECO:0007669"/>
    <property type="project" value="InterPro"/>
</dbReference>
<evidence type="ECO:0000256" key="3">
    <source>
        <dbReference type="ARBA" id="ARBA00022960"/>
    </source>
</evidence>
<dbReference type="AlphaFoldDB" id="A0A2S9TR81"/>
<dbReference type="Proteomes" id="UP000238811">
    <property type="component" value="Unassembled WGS sequence"/>
</dbReference>
<dbReference type="GO" id="GO:0009252">
    <property type="term" value="P:peptidoglycan biosynthetic process"/>
    <property type="evidence" value="ECO:0007669"/>
    <property type="project" value="UniProtKB-KW"/>
</dbReference>
<evidence type="ECO:0000256" key="6">
    <source>
        <dbReference type="ARBA" id="ARBA00023316"/>
    </source>
</evidence>
<comment type="caution">
    <text evidence="7">The sequence shown here is derived from an EMBL/GenBank/DDBJ whole genome shotgun (WGS) entry which is preliminary data.</text>
</comment>
<evidence type="ECO:0000313" key="7">
    <source>
        <dbReference type="EMBL" id="PRN01351.1"/>
    </source>
</evidence>
<evidence type="ECO:0000256" key="5">
    <source>
        <dbReference type="ARBA" id="ARBA00023315"/>
    </source>
</evidence>
<dbReference type="SUPFAM" id="SSF55729">
    <property type="entry name" value="Acyl-CoA N-acyltransferases (Nat)"/>
    <property type="match status" value="1"/>
</dbReference>
<protein>
    <recommendedName>
        <fullName evidence="9">GNAT family N-acetyltransferase</fullName>
    </recommendedName>
</protein>
<comment type="similarity">
    <text evidence="1">Belongs to the FemABX family.</text>
</comment>
<name>A0A2S9TR81_9BACT</name>
<dbReference type="GO" id="GO:0008360">
    <property type="term" value="P:regulation of cell shape"/>
    <property type="evidence" value="ECO:0007669"/>
    <property type="project" value="UniProtKB-KW"/>
</dbReference>
<dbReference type="PROSITE" id="PS51191">
    <property type="entry name" value="FEMABX"/>
    <property type="match status" value="1"/>
</dbReference>
<dbReference type="EMBL" id="NXGD01000002">
    <property type="protein sequence ID" value="PRN01351.1"/>
    <property type="molecule type" value="Genomic_DNA"/>
</dbReference>
<organism evidence="7 8">
    <name type="scientific">Aliarcobacter cryaerophilus</name>
    <dbReference type="NCBI Taxonomy" id="28198"/>
    <lineage>
        <taxon>Bacteria</taxon>
        <taxon>Pseudomonadati</taxon>
        <taxon>Campylobacterota</taxon>
        <taxon>Epsilonproteobacteria</taxon>
        <taxon>Campylobacterales</taxon>
        <taxon>Arcobacteraceae</taxon>
        <taxon>Aliarcobacter</taxon>
    </lineage>
</organism>
<keyword evidence="4" id="KW-0573">Peptidoglycan synthesis</keyword>
<dbReference type="PANTHER" id="PTHR36174:SF1">
    <property type="entry name" value="LIPID II:GLYCINE GLYCYLTRANSFERASE"/>
    <property type="match status" value="1"/>
</dbReference>
<evidence type="ECO:0000256" key="4">
    <source>
        <dbReference type="ARBA" id="ARBA00022984"/>
    </source>
</evidence>
<keyword evidence="5" id="KW-0012">Acyltransferase</keyword>
<dbReference type="InterPro" id="IPR016181">
    <property type="entry name" value="Acyl_CoA_acyltransferase"/>
</dbReference>
<dbReference type="Gene3D" id="3.40.630.30">
    <property type="match status" value="1"/>
</dbReference>
<accession>A0A2S9TR81</accession>
<dbReference type="PANTHER" id="PTHR36174">
    <property type="entry name" value="LIPID II:GLYCINE GLYCYLTRANSFERASE"/>
    <property type="match status" value="1"/>
</dbReference>
<keyword evidence="2" id="KW-0808">Transferase</keyword>
<evidence type="ECO:0000256" key="1">
    <source>
        <dbReference type="ARBA" id="ARBA00009943"/>
    </source>
</evidence>
<dbReference type="GO" id="GO:0071555">
    <property type="term" value="P:cell wall organization"/>
    <property type="evidence" value="ECO:0007669"/>
    <property type="project" value="UniProtKB-KW"/>
</dbReference>
<reference evidence="7 8" key="1">
    <citation type="submission" date="2017-09" db="EMBL/GenBank/DDBJ databases">
        <title>Reassesment of A. cryaerophilus.</title>
        <authorList>
            <person name="Perez-Cataluna A."/>
            <person name="Collado L."/>
            <person name="Salgado O."/>
            <person name="Lefinanco V."/>
            <person name="Figueras M.J."/>
        </authorList>
    </citation>
    <scope>NUCLEOTIDE SEQUENCE [LARGE SCALE GENOMIC DNA]</scope>
    <source>
        <strain evidence="7 8">LMG 10229</strain>
    </source>
</reference>
<dbReference type="InterPro" id="IPR050644">
    <property type="entry name" value="PG_Glycine_Bridge_Synth"/>
</dbReference>
<keyword evidence="6" id="KW-0961">Cell wall biogenesis/degradation</keyword>
<evidence type="ECO:0008006" key="9">
    <source>
        <dbReference type="Google" id="ProtNLM"/>
    </source>
</evidence>
<evidence type="ECO:0000256" key="2">
    <source>
        <dbReference type="ARBA" id="ARBA00022679"/>
    </source>
</evidence>
<proteinExistence type="inferred from homology"/>